<accession>A0A9R1UGT2</accession>
<dbReference type="GO" id="GO:0006508">
    <property type="term" value="P:proteolysis"/>
    <property type="evidence" value="ECO:0007669"/>
    <property type="project" value="UniProtKB-KW"/>
</dbReference>
<evidence type="ECO:0000256" key="2">
    <source>
        <dbReference type="SAM" id="MobiDB-lite"/>
    </source>
</evidence>
<dbReference type="PANTHER" id="PTHR42648">
    <property type="entry name" value="TRANSPOSASE, PUTATIVE-RELATED"/>
    <property type="match status" value="1"/>
</dbReference>
<reference evidence="4 5" key="1">
    <citation type="journal article" date="2017" name="Nat. Commun.">
        <title>Genome assembly with in vitro proximity ligation data and whole-genome triplication in lettuce.</title>
        <authorList>
            <person name="Reyes-Chin-Wo S."/>
            <person name="Wang Z."/>
            <person name="Yang X."/>
            <person name="Kozik A."/>
            <person name="Arikit S."/>
            <person name="Song C."/>
            <person name="Xia L."/>
            <person name="Froenicke L."/>
            <person name="Lavelle D.O."/>
            <person name="Truco M.J."/>
            <person name="Xia R."/>
            <person name="Zhu S."/>
            <person name="Xu C."/>
            <person name="Xu H."/>
            <person name="Xu X."/>
            <person name="Cox K."/>
            <person name="Korf I."/>
            <person name="Meyers B.C."/>
            <person name="Michelmore R.W."/>
        </authorList>
    </citation>
    <scope>NUCLEOTIDE SEQUENCE [LARGE SCALE GENOMIC DNA]</scope>
    <source>
        <strain evidence="5">cv. Salinas</strain>
        <tissue evidence="4">Seedlings</tissue>
    </source>
</reference>
<dbReference type="AlphaFoldDB" id="A0A9R1UGT2"/>
<dbReference type="PROSITE" id="PS50994">
    <property type="entry name" value="INTEGRASE"/>
    <property type="match status" value="1"/>
</dbReference>
<keyword evidence="1" id="KW-0378">Hydrolase</keyword>
<evidence type="ECO:0000256" key="1">
    <source>
        <dbReference type="ARBA" id="ARBA00022670"/>
    </source>
</evidence>
<dbReference type="InterPro" id="IPR036397">
    <property type="entry name" value="RNaseH_sf"/>
</dbReference>
<feature type="compositionally biased region" description="Low complexity" evidence="2">
    <location>
        <begin position="195"/>
        <end position="208"/>
    </location>
</feature>
<keyword evidence="5" id="KW-1185">Reference proteome</keyword>
<feature type="region of interest" description="Disordered" evidence="2">
    <location>
        <begin position="192"/>
        <end position="212"/>
    </location>
</feature>
<dbReference type="InterPro" id="IPR039537">
    <property type="entry name" value="Retrotran_Ty1/copia-like"/>
</dbReference>
<name>A0A9R1UGT2_LACSA</name>
<organism evidence="4 5">
    <name type="scientific">Lactuca sativa</name>
    <name type="common">Garden lettuce</name>
    <dbReference type="NCBI Taxonomy" id="4236"/>
    <lineage>
        <taxon>Eukaryota</taxon>
        <taxon>Viridiplantae</taxon>
        <taxon>Streptophyta</taxon>
        <taxon>Embryophyta</taxon>
        <taxon>Tracheophyta</taxon>
        <taxon>Spermatophyta</taxon>
        <taxon>Magnoliopsida</taxon>
        <taxon>eudicotyledons</taxon>
        <taxon>Gunneridae</taxon>
        <taxon>Pentapetalae</taxon>
        <taxon>asterids</taxon>
        <taxon>campanulids</taxon>
        <taxon>Asterales</taxon>
        <taxon>Asteraceae</taxon>
        <taxon>Cichorioideae</taxon>
        <taxon>Cichorieae</taxon>
        <taxon>Lactucinae</taxon>
        <taxon>Lactuca</taxon>
    </lineage>
</organism>
<comment type="caution">
    <text evidence="4">The sequence shown here is derived from an EMBL/GenBank/DDBJ whole genome shotgun (WGS) entry which is preliminary data.</text>
</comment>
<dbReference type="PANTHER" id="PTHR42648:SF18">
    <property type="entry name" value="RETROTRANSPOSON, UNCLASSIFIED-LIKE PROTEIN"/>
    <property type="match status" value="1"/>
</dbReference>
<dbReference type="EMBL" id="NBSK02000009">
    <property type="protein sequence ID" value="KAJ0186768.1"/>
    <property type="molecule type" value="Genomic_DNA"/>
</dbReference>
<feature type="compositionally biased region" description="Acidic residues" evidence="2">
    <location>
        <begin position="273"/>
        <end position="282"/>
    </location>
</feature>
<evidence type="ECO:0000259" key="3">
    <source>
        <dbReference type="PROSITE" id="PS50994"/>
    </source>
</evidence>
<proteinExistence type="predicted"/>
<dbReference type="InterPro" id="IPR012337">
    <property type="entry name" value="RNaseH-like_sf"/>
</dbReference>
<dbReference type="Pfam" id="PF22936">
    <property type="entry name" value="Pol_BBD"/>
    <property type="match status" value="1"/>
</dbReference>
<evidence type="ECO:0000313" key="5">
    <source>
        <dbReference type="Proteomes" id="UP000235145"/>
    </source>
</evidence>
<dbReference type="Pfam" id="PF00665">
    <property type="entry name" value="rve"/>
    <property type="match status" value="1"/>
</dbReference>
<dbReference type="InterPro" id="IPR054722">
    <property type="entry name" value="PolX-like_BBD"/>
</dbReference>
<feature type="domain" description="Integrase catalytic" evidence="3">
    <location>
        <begin position="857"/>
        <end position="1023"/>
    </location>
</feature>
<dbReference type="InterPro" id="IPR001584">
    <property type="entry name" value="Integrase_cat-core"/>
</dbReference>
<dbReference type="GO" id="GO:0003676">
    <property type="term" value="F:nucleic acid binding"/>
    <property type="evidence" value="ECO:0007669"/>
    <property type="project" value="InterPro"/>
</dbReference>
<dbReference type="GO" id="GO:0008233">
    <property type="term" value="F:peptidase activity"/>
    <property type="evidence" value="ECO:0007669"/>
    <property type="project" value="UniProtKB-KW"/>
</dbReference>
<dbReference type="SUPFAM" id="SSF53098">
    <property type="entry name" value="Ribonuclease H-like"/>
    <property type="match status" value="1"/>
</dbReference>
<feature type="region of interest" description="Disordered" evidence="2">
    <location>
        <begin position="270"/>
        <end position="290"/>
    </location>
</feature>
<keyword evidence="1" id="KW-0645">Protease</keyword>
<dbReference type="GO" id="GO:0015074">
    <property type="term" value="P:DNA integration"/>
    <property type="evidence" value="ECO:0007669"/>
    <property type="project" value="InterPro"/>
</dbReference>
<protein>
    <recommendedName>
        <fullName evidence="3">Integrase catalytic domain-containing protein</fullName>
    </recommendedName>
</protein>
<dbReference type="Pfam" id="PF13976">
    <property type="entry name" value="gag_pre-integrs"/>
    <property type="match status" value="1"/>
</dbReference>
<gene>
    <name evidence="4" type="ORF">LSAT_V11C900489380</name>
</gene>
<dbReference type="Gene3D" id="3.30.420.10">
    <property type="entry name" value="Ribonuclease H-like superfamily/Ribonuclease H"/>
    <property type="match status" value="1"/>
</dbReference>
<dbReference type="InterPro" id="IPR025724">
    <property type="entry name" value="GAG-pre-integrase_dom"/>
</dbReference>
<evidence type="ECO:0000313" key="4">
    <source>
        <dbReference type="EMBL" id="KAJ0186768.1"/>
    </source>
</evidence>
<sequence>MTTKVRNILESFNIPVSAYNSELVSFDETITYFDSIIVSASNEAKELSDQLLETRKMLDSKITRIDYLELQVSNMMEDREKLGKEINLLLAQRNIFFNSAKRLYGKLTELHHSCEISKEQHRKLIPFLTYDRAKVDSISYDCEKEISDFNKVPDDRFRYGIAKVEDYLDANDLVKIVNETLTKSEQLRILKKTENSTSNSETNNANIEENSDNISEINDLEDVDCSQLSVINVANSFNGKEKCDDLLMKIETNKPSTSKVCDMEYVEIHESQTDDSDNEEENTNSKQSQRLEEIEIPRVVVDQVYLDTQEFEKILSEKGAHYLESNTVVYPIFKCTDDIVFPNQVFVTTGNVENIKPEFKKMVVEDNMQTSNEGFFSNQSTVENNLTKNSYKFQHHKPKRVWIEKSKVEKKEVVPTANMFSKQEDVKTDVKTINKVIKLNSKEFKAQVENFSKQNNISKRQARKTIFWQTVEPSKMRSTNFSKRRKVFKEKSKSQIFEEKSALFSNKNSKVSNEIKSTIPRKSFQKKVENQTSKFQNKTSYNESYLSKPKVHYVPNTAKCYNHLKKQADKVSYAKGITTKRNIDHWLEGKGKIYQSSKFSKEQVHEAYDKYVNPSTNGSLSSKESNISVKVWQPVTRAKREKSQTQDAKGEISENLNRIKTHISDPSNENVRFIDSFKTKVLCDEQYDNKWYIDSGCSRHMTGKKENLRDFRSLENGGVVKFVAFVEGLQHMLISVSQLVVGTGNQVLFNEEGSVILNVKTKEVLLKSKRKGDMFTLDIVPIVGKPAVCLLSKAAVDVSWLWHRRLSHLNFRNINKLVIQDLVRGLPILKYDNDSLCAACEVGKQHKQGHPITIDSKIVEPLELLHIDLCGPSTVATLNKKRYILVIVDDFSRFTWVYFLRLKSVVPQLMIDFIKKMEVSLKKTVRKIKSDHGTEFKNHVFDTFLVEKGILHNFSSPYTPQQNGVVERRNRSLCEAARTMLAFLNLPQYLWAEAVSTTCFTQNRSFIHRRFNVTPYEIINNRKPNVFHNESQG</sequence>
<dbReference type="Proteomes" id="UP000235145">
    <property type="component" value="Unassembled WGS sequence"/>
</dbReference>